<dbReference type="RefSeq" id="WP_159966745.1">
    <property type="nucleotide sequence ID" value="NZ_APKE01000059.1"/>
</dbReference>
<keyword evidence="2" id="KW-1185">Reference proteome</keyword>
<organism evidence="1 2">
    <name type="scientific">Profundibacterium mesophilum KAUST100406-0324</name>
    <dbReference type="NCBI Taxonomy" id="1037889"/>
    <lineage>
        <taxon>Bacteria</taxon>
        <taxon>Pseudomonadati</taxon>
        <taxon>Pseudomonadota</taxon>
        <taxon>Alphaproteobacteria</taxon>
        <taxon>Rhodobacterales</taxon>
        <taxon>Roseobacteraceae</taxon>
        <taxon>Profundibacterium</taxon>
    </lineage>
</organism>
<feature type="non-terminal residue" evidence="1">
    <location>
        <position position="108"/>
    </location>
</feature>
<sequence length="108" mass="12166">MSIEIRQKVWNNEIRQKVWNKVRALERFTADDLTAAGASRAAVQNYLHSWERSGAIRFDGKDGQRLLYVAIAQDETAPPTGKADGTQARKGRPAENMWTAARMLTTFS</sequence>
<evidence type="ECO:0000313" key="2">
    <source>
        <dbReference type="Proteomes" id="UP000698242"/>
    </source>
</evidence>
<protein>
    <submittedName>
        <fullName evidence="1">Uncharacterized protein</fullName>
    </submittedName>
</protein>
<comment type="caution">
    <text evidence="1">The sequence shown here is derived from an EMBL/GenBank/DDBJ whole genome shotgun (WGS) entry which is preliminary data.</text>
</comment>
<dbReference type="OrthoDB" id="8080957at2"/>
<proteinExistence type="predicted"/>
<dbReference type="EMBL" id="APKE01000059">
    <property type="protein sequence ID" value="KAF0674424.1"/>
    <property type="molecule type" value="Genomic_DNA"/>
</dbReference>
<reference evidence="1" key="1">
    <citation type="submission" date="2013-03" db="EMBL/GenBank/DDBJ databases">
        <title>Genome Sequence of the Profundibacterium mesophilum strain KAUST100406-0324T from Red Sea, a novel genus in the family Rhodobacteraceae.</title>
        <authorList>
            <person name="Essack M."/>
            <person name="Alam I."/>
            <person name="Lafi F."/>
            <person name="Alawi W."/>
            <person name="Kamanu F."/>
            <person name="Al-Suwailem A."/>
            <person name="Lee O.O."/>
            <person name="Xu Y."/>
            <person name="Bajic V."/>
            <person name="Qian P.-Y."/>
            <person name="Archer J."/>
        </authorList>
    </citation>
    <scope>NUCLEOTIDE SEQUENCE</scope>
    <source>
        <strain evidence="1">KAUST100406-0324</strain>
    </source>
</reference>
<gene>
    <name evidence="1" type="ORF">PMES_03273</name>
</gene>
<dbReference type="Proteomes" id="UP000698242">
    <property type="component" value="Unassembled WGS sequence"/>
</dbReference>
<name>A0A921NTF8_9RHOB</name>
<evidence type="ECO:0000313" key="1">
    <source>
        <dbReference type="EMBL" id="KAF0674424.1"/>
    </source>
</evidence>
<dbReference type="AlphaFoldDB" id="A0A921NTF8"/>
<accession>A0A921NTF8</accession>